<dbReference type="AlphaFoldDB" id="A0A370X631"/>
<keyword evidence="1" id="KW-0472">Membrane</keyword>
<sequence length="76" mass="7884">MFAPGTTHAPFSGNRCVLTALGNVLGMLAIALAGAPADAVYRERLLVAVSNLFSVFTSALWRVSSAAPMAVFCKSP</sequence>
<name>A0A370X631_9GAMM</name>
<keyword evidence="1" id="KW-1133">Transmembrane helix</keyword>
<dbReference type="Proteomes" id="UP000254258">
    <property type="component" value="Unassembled WGS sequence"/>
</dbReference>
<proteinExistence type="predicted"/>
<dbReference type="EMBL" id="QRBE01000002">
    <property type="protein sequence ID" value="RDS83792.1"/>
    <property type="molecule type" value="Genomic_DNA"/>
</dbReference>
<protein>
    <submittedName>
        <fullName evidence="2">Uncharacterized protein</fullName>
    </submittedName>
</protein>
<organism evidence="2 3">
    <name type="scientific">Dyella monticola</name>
    <dbReference type="NCBI Taxonomy" id="1927958"/>
    <lineage>
        <taxon>Bacteria</taxon>
        <taxon>Pseudomonadati</taxon>
        <taxon>Pseudomonadota</taxon>
        <taxon>Gammaproteobacteria</taxon>
        <taxon>Lysobacterales</taxon>
        <taxon>Rhodanobacteraceae</taxon>
        <taxon>Dyella</taxon>
    </lineage>
</organism>
<gene>
    <name evidence="2" type="ORF">DWU98_05615</name>
</gene>
<feature type="transmembrane region" description="Helical" evidence="1">
    <location>
        <begin position="12"/>
        <end position="33"/>
    </location>
</feature>
<evidence type="ECO:0000256" key="1">
    <source>
        <dbReference type="SAM" id="Phobius"/>
    </source>
</evidence>
<evidence type="ECO:0000313" key="2">
    <source>
        <dbReference type="EMBL" id="RDS83792.1"/>
    </source>
</evidence>
<accession>A0A370X631</accession>
<keyword evidence="3" id="KW-1185">Reference proteome</keyword>
<reference evidence="2 3" key="1">
    <citation type="submission" date="2018-07" db="EMBL/GenBank/DDBJ databases">
        <title>Dyella monticola sp. nov. and Dyella psychrodurans sp. nov. isolated from monsoon evergreen broad-leaved forest soil of Dinghu Mountain, China.</title>
        <authorList>
            <person name="Gao Z."/>
            <person name="Qiu L."/>
        </authorList>
    </citation>
    <scope>NUCLEOTIDE SEQUENCE [LARGE SCALE GENOMIC DNA]</scope>
    <source>
        <strain evidence="2 3">4G-K06</strain>
    </source>
</reference>
<evidence type="ECO:0000313" key="3">
    <source>
        <dbReference type="Proteomes" id="UP000254258"/>
    </source>
</evidence>
<keyword evidence="1" id="KW-0812">Transmembrane</keyword>
<feature type="transmembrane region" description="Helical" evidence="1">
    <location>
        <begin position="45"/>
        <end position="63"/>
    </location>
</feature>
<comment type="caution">
    <text evidence="2">The sequence shown here is derived from an EMBL/GenBank/DDBJ whole genome shotgun (WGS) entry which is preliminary data.</text>
</comment>